<evidence type="ECO:0000313" key="3">
    <source>
        <dbReference type="Proteomes" id="UP000656077"/>
    </source>
</evidence>
<dbReference type="Pfam" id="PF14206">
    <property type="entry name" value="Cys_rich_CPCC"/>
    <property type="match status" value="1"/>
</dbReference>
<name>A0A964W1L7_9CLOT</name>
<evidence type="ECO:0000259" key="1">
    <source>
        <dbReference type="Pfam" id="PF14206"/>
    </source>
</evidence>
<protein>
    <recommendedName>
        <fullName evidence="1">Cysteine-rich CPCC domain-containing protein</fullName>
    </recommendedName>
</protein>
<dbReference type="Proteomes" id="UP000656077">
    <property type="component" value="Unassembled WGS sequence"/>
</dbReference>
<dbReference type="AlphaFoldDB" id="A0A964W1L7"/>
<dbReference type="RefSeq" id="WP_160358527.1">
    <property type="nucleotide sequence ID" value="NZ_WSRQ01000008.1"/>
</dbReference>
<gene>
    <name evidence="2" type="ORF">GKZ28_06705</name>
</gene>
<feature type="domain" description="Cysteine-rich CPCC" evidence="1">
    <location>
        <begin position="13"/>
        <end position="51"/>
    </location>
</feature>
<organism evidence="2 3">
    <name type="scientific">Clostridium chromiireducens</name>
    <dbReference type="NCBI Taxonomy" id="225345"/>
    <lineage>
        <taxon>Bacteria</taxon>
        <taxon>Bacillati</taxon>
        <taxon>Bacillota</taxon>
        <taxon>Clostridia</taxon>
        <taxon>Eubacteriales</taxon>
        <taxon>Clostridiaceae</taxon>
        <taxon>Clostridium</taxon>
    </lineage>
</organism>
<comment type="caution">
    <text evidence="2">The sequence shown here is derived from an EMBL/GenBank/DDBJ whole genome shotgun (WGS) entry which is preliminary data.</text>
</comment>
<reference evidence="2" key="1">
    <citation type="submission" date="2019-12" db="EMBL/GenBank/DDBJ databases">
        <title>Microbes associate with the intestines of laboratory mice.</title>
        <authorList>
            <person name="Navarre W."/>
            <person name="Wong E."/>
        </authorList>
    </citation>
    <scope>NUCLEOTIDE SEQUENCE</scope>
    <source>
        <strain evidence="2">NM79_F5</strain>
    </source>
</reference>
<sequence>MKNTLKKNDRLKYKCPCCGCFTFDEEPDGNYDISPVCFWKDDPIQLFELKRVNLKDINYFKLNE</sequence>
<dbReference type="EMBL" id="WSRQ01000008">
    <property type="protein sequence ID" value="MVX63384.1"/>
    <property type="molecule type" value="Genomic_DNA"/>
</dbReference>
<dbReference type="InterPro" id="IPR025983">
    <property type="entry name" value="Cys_rich_CPCC"/>
</dbReference>
<evidence type="ECO:0000313" key="2">
    <source>
        <dbReference type="EMBL" id="MVX63384.1"/>
    </source>
</evidence>
<proteinExistence type="predicted"/>
<accession>A0A964W1L7</accession>